<dbReference type="InterPro" id="IPR002347">
    <property type="entry name" value="SDR_fam"/>
</dbReference>
<dbReference type="PANTHER" id="PTHR44196">
    <property type="entry name" value="DEHYDROGENASE/REDUCTASE SDR FAMILY MEMBER 7B"/>
    <property type="match status" value="1"/>
</dbReference>
<evidence type="ECO:0000256" key="1">
    <source>
        <dbReference type="ARBA" id="ARBA00006484"/>
    </source>
</evidence>
<comment type="caution">
    <text evidence="4">The sequence shown here is derived from an EMBL/GenBank/DDBJ whole genome shotgun (WGS) entry which is preliminary data.</text>
</comment>
<keyword evidence="2" id="KW-0560">Oxidoreductase</keyword>
<dbReference type="RefSeq" id="WP_272084071.1">
    <property type="nucleotide sequence ID" value="NZ_JAQNDL010000001.1"/>
</dbReference>
<dbReference type="SUPFAM" id="SSF51735">
    <property type="entry name" value="NAD(P)-binding Rossmann-fold domains"/>
    <property type="match status" value="1"/>
</dbReference>
<dbReference type="Proteomes" id="UP001221686">
    <property type="component" value="Unassembled WGS sequence"/>
</dbReference>
<name>A0ABT5DPR8_9BACT</name>
<dbReference type="InterPro" id="IPR036291">
    <property type="entry name" value="NAD(P)-bd_dom_sf"/>
</dbReference>
<dbReference type="PRINTS" id="PR00080">
    <property type="entry name" value="SDRFAMILY"/>
</dbReference>
<evidence type="ECO:0000256" key="3">
    <source>
        <dbReference type="RuleBase" id="RU000363"/>
    </source>
</evidence>
<accession>A0ABT5DPR8</accession>
<dbReference type="PROSITE" id="PS00061">
    <property type="entry name" value="ADH_SHORT"/>
    <property type="match status" value="1"/>
</dbReference>
<dbReference type="PIRSF" id="PIRSF000126">
    <property type="entry name" value="11-beta-HSD1"/>
    <property type="match status" value="1"/>
</dbReference>
<dbReference type="PANTHER" id="PTHR44196:SF2">
    <property type="entry name" value="SHORT-CHAIN DEHYDROGENASE-RELATED"/>
    <property type="match status" value="1"/>
</dbReference>
<dbReference type="PRINTS" id="PR00081">
    <property type="entry name" value="GDHRDH"/>
</dbReference>
<reference evidence="4 5" key="1">
    <citation type="submission" date="2022-11" db="EMBL/GenBank/DDBJ databases">
        <title>Minimal conservation of predation-associated metabolite biosynthetic gene clusters underscores biosynthetic potential of Myxococcota including descriptions for ten novel species: Archangium lansinium sp. nov., Myxococcus landrumus sp. nov., Nannocystis bai.</title>
        <authorList>
            <person name="Ahearne A."/>
            <person name="Stevens C."/>
            <person name="Dowd S."/>
        </authorList>
    </citation>
    <scope>NUCLEOTIDE SEQUENCE [LARGE SCALE GENOMIC DNA]</scope>
    <source>
        <strain evidence="4 5">BB15-2</strain>
    </source>
</reference>
<evidence type="ECO:0000256" key="2">
    <source>
        <dbReference type="ARBA" id="ARBA00023002"/>
    </source>
</evidence>
<organism evidence="4 5">
    <name type="scientific">Nannocystis bainbridge</name>
    <dbReference type="NCBI Taxonomy" id="2995303"/>
    <lineage>
        <taxon>Bacteria</taxon>
        <taxon>Pseudomonadati</taxon>
        <taxon>Myxococcota</taxon>
        <taxon>Polyangia</taxon>
        <taxon>Nannocystales</taxon>
        <taxon>Nannocystaceae</taxon>
        <taxon>Nannocystis</taxon>
    </lineage>
</organism>
<dbReference type="CDD" id="cd05233">
    <property type="entry name" value="SDR_c"/>
    <property type="match status" value="1"/>
</dbReference>
<gene>
    <name evidence="4" type="ORF">POL25_02010</name>
</gene>
<comment type="similarity">
    <text evidence="1 3">Belongs to the short-chain dehydrogenases/reductases (SDR) family.</text>
</comment>
<evidence type="ECO:0000313" key="5">
    <source>
        <dbReference type="Proteomes" id="UP001221686"/>
    </source>
</evidence>
<proteinExistence type="inferred from homology"/>
<dbReference type="Gene3D" id="3.40.50.720">
    <property type="entry name" value="NAD(P)-binding Rossmann-like Domain"/>
    <property type="match status" value="1"/>
</dbReference>
<dbReference type="Pfam" id="PF00106">
    <property type="entry name" value="adh_short"/>
    <property type="match status" value="1"/>
</dbReference>
<dbReference type="EMBL" id="JAQNDL010000001">
    <property type="protein sequence ID" value="MDC0715646.1"/>
    <property type="molecule type" value="Genomic_DNA"/>
</dbReference>
<keyword evidence="5" id="KW-1185">Reference proteome</keyword>
<evidence type="ECO:0000313" key="4">
    <source>
        <dbReference type="EMBL" id="MDC0715646.1"/>
    </source>
</evidence>
<dbReference type="InterPro" id="IPR020904">
    <property type="entry name" value="Sc_DH/Rdtase_CS"/>
</dbReference>
<sequence>MSPLDAHPANRVALVTGGCSGIGKAIAERLAARGHSLVLVSERPDALEAVASEIRARHRVAVHTVAKDLARPEAAAELHAAVAGRGLAVDILVNNAGFFFFGETVDADPGRAAAMLQLHVVTPSLLCTLFGRDMRARGRGHILIVASISAWRDLPGINYYGSSKKYLRGFARALRCELAVHGVNVTCLAPGATATALYSATAVPVERARRLGVMMDADAVAEAGLAAMFAGQAEHIPGRLTRAMLAPQWAIDLLRRRGPWLRRDES</sequence>
<protein>
    <submittedName>
        <fullName evidence="4">SDR family NAD(P)-dependent oxidoreductase</fullName>
    </submittedName>
</protein>